<dbReference type="AlphaFoldDB" id="A0AAD7BLI2"/>
<protein>
    <submittedName>
        <fullName evidence="1">Uncharacterized protein</fullName>
    </submittedName>
</protein>
<evidence type="ECO:0000313" key="2">
    <source>
        <dbReference type="EMBL" id="KAJ7624511.1"/>
    </source>
</evidence>
<proteinExistence type="predicted"/>
<dbReference type="EMBL" id="JARKIF010000013">
    <property type="protein sequence ID" value="KAJ7624511.1"/>
    <property type="molecule type" value="Genomic_DNA"/>
</dbReference>
<gene>
    <name evidence="1" type="ORF">FB45DRAFT_869424</name>
    <name evidence="2" type="ORF">FB45DRAFT_869428</name>
</gene>
<comment type="caution">
    <text evidence="1">The sequence shown here is derived from an EMBL/GenBank/DDBJ whole genome shotgun (WGS) entry which is preliminary data.</text>
</comment>
<sequence>MAAATCRSQLLMCPSSLARMPSVRHGIGKGDALVAAPECGGIFLCAVIRAIPLEFELAPIYVPNPPNPLGQGLQHQTFRHISKQGPRMPQSGTGAGVMGSQFGRRITSAIPGNLKVGI</sequence>
<reference evidence="1" key="1">
    <citation type="submission" date="2023-03" db="EMBL/GenBank/DDBJ databases">
        <title>Massive genome expansion in bonnet fungi (Mycena s.s.) driven by repeated elements and novel gene families across ecological guilds.</title>
        <authorList>
            <consortium name="Lawrence Berkeley National Laboratory"/>
            <person name="Harder C.B."/>
            <person name="Miyauchi S."/>
            <person name="Viragh M."/>
            <person name="Kuo A."/>
            <person name="Thoen E."/>
            <person name="Andreopoulos B."/>
            <person name="Lu D."/>
            <person name="Skrede I."/>
            <person name="Drula E."/>
            <person name="Henrissat B."/>
            <person name="Morin E."/>
            <person name="Kohler A."/>
            <person name="Barry K."/>
            <person name="LaButti K."/>
            <person name="Morin E."/>
            <person name="Salamov A."/>
            <person name="Lipzen A."/>
            <person name="Mereny Z."/>
            <person name="Hegedus B."/>
            <person name="Baldrian P."/>
            <person name="Stursova M."/>
            <person name="Weitz H."/>
            <person name="Taylor A."/>
            <person name="Grigoriev I.V."/>
            <person name="Nagy L.G."/>
            <person name="Martin F."/>
            <person name="Kauserud H."/>
        </authorList>
    </citation>
    <scope>NUCLEOTIDE SEQUENCE</scope>
    <source>
        <strain evidence="1">9284</strain>
    </source>
</reference>
<dbReference type="EMBL" id="JARKIF010000013">
    <property type="protein sequence ID" value="KAJ7624506.1"/>
    <property type="molecule type" value="Genomic_DNA"/>
</dbReference>
<accession>A0AAD7BLI2</accession>
<dbReference type="Proteomes" id="UP001221142">
    <property type="component" value="Unassembled WGS sequence"/>
</dbReference>
<organism evidence="1 3">
    <name type="scientific">Roridomyces roridus</name>
    <dbReference type="NCBI Taxonomy" id="1738132"/>
    <lineage>
        <taxon>Eukaryota</taxon>
        <taxon>Fungi</taxon>
        <taxon>Dikarya</taxon>
        <taxon>Basidiomycota</taxon>
        <taxon>Agaricomycotina</taxon>
        <taxon>Agaricomycetes</taxon>
        <taxon>Agaricomycetidae</taxon>
        <taxon>Agaricales</taxon>
        <taxon>Marasmiineae</taxon>
        <taxon>Mycenaceae</taxon>
        <taxon>Roridomyces</taxon>
    </lineage>
</organism>
<keyword evidence="3" id="KW-1185">Reference proteome</keyword>
<evidence type="ECO:0000313" key="3">
    <source>
        <dbReference type="Proteomes" id="UP001221142"/>
    </source>
</evidence>
<evidence type="ECO:0000313" key="1">
    <source>
        <dbReference type="EMBL" id="KAJ7624506.1"/>
    </source>
</evidence>
<name>A0AAD7BLI2_9AGAR</name>